<reference evidence="3" key="1">
    <citation type="submission" date="2022-06" db="EMBL/GenBank/DDBJ databases">
        <title>Genome sequencing of Brevibacillus sp. BB3-R1.</title>
        <authorList>
            <person name="Heo J."/>
            <person name="Lee D."/>
            <person name="Won M."/>
            <person name="Han B.-H."/>
            <person name="Hong S.-B."/>
            <person name="Kwon S.-W."/>
        </authorList>
    </citation>
    <scope>NUCLEOTIDE SEQUENCE</scope>
    <source>
        <strain evidence="3">BB3-R1</strain>
    </source>
</reference>
<dbReference type="Pfam" id="PF14345">
    <property type="entry name" value="GDYXXLXY"/>
    <property type="match status" value="1"/>
</dbReference>
<feature type="transmembrane region" description="Helical" evidence="1">
    <location>
        <begin position="509"/>
        <end position="529"/>
    </location>
</feature>
<evidence type="ECO:0000259" key="2">
    <source>
        <dbReference type="Pfam" id="PF09925"/>
    </source>
</evidence>
<dbReference type="EMBL" id="CP098755">
    <property type="protein sequence ID" value="USG65011.1"/>
    <property type="molecule type" value="Genomic_DNA"/>
</dbReference>
<protein>
    <submittedName>
        <fullName evidence="3">GDYXXLXY domain-containing protein</fullName>
    </submittedName>
</protein>
<evidence type="ECO:0000256" key="1">
    <source>
        <dbReference type="SAM" id="Phobius"/>
    </source>
</evidence>
<feature type="transmembrane region" description="Helical" evidence="1">
    <location>
        <begin position="182"/>
        <end position="202"/>
    </location>
</feature>
<dbReference type="InterPro" id="IPR025833">
    <property type="entry name" value="GDYXXLXY"/>
</dbReference>
<feature type="transmembrane region" description="Helical" evidence="1">
    <location>
        <begin position="45"/>
        <end position="63"/>
    </location>
</feature>
<dbReference type="Proteomes" id="UP001056500">
    <property type="component" value="Chromosome"/>
</dbReference>
<dbReference type="Pfam" id="PF09925">
    <property type="entry name" value="DUF2157"/>
    <property type="match status" value="1"/>
</dbReference>
<feature type="transmembrane region" description="Helical" evidence="1">
    <location>
        <begin position="465"/>
        <end position="481"/>
    </location>
</feature>
<feature type="transmembrane region" description="Helical" evidence="1">
    <location>
        <begin position="363"/>
        <end position="382"/>
    </location>
</feature>
<feature type="transmembrane region" description="Helical" evidence="1">
    <location>
        <begin position="536"/>
        <end position="554"/>
    </location>
</feature>
<gene>
    <name evidence="3" type="ORF">NDK47_23270</name>
</gene>
<evidence type="ECO:0000313" key="4">
    <source>
        <dbReference type="Proteomes" id="UP001056500"/>
    </source>
</evidence>
<proteinExistence type="predicted"/>
<feature type="transmembrane region" description="Helical" evidence="1">
    <location>
        <begin position="416"/>
        <end position="434"/>
    </location>
</feature>
<feature type="domain" description="DUF2157" evidence="2">
    <location>
        <begin position="43"/>
        <end position="152"/>
    </location>
</feature>
<feature type="transmembrane region" description="Helical" evidence="1">
    <location>
        <begin position="75"/>
        <end position="96"/>
    </location>
</feature>
<keyword evidence="4" id="KW-1185">Reference proteome</keyword>
<feature type="transmembrane region" description="Helical" evidence="1">
    <location>
        <begin position="293"/>
        <end position="312"/>
    </location>
</feature>
<feature type="transmembrane region" description="Helical" evidence="1">
    <location>
        <begin position="333"/>
        <end position="357"/>
    </location>
</feature>
<feature type="transmembrane region" description="Helical" evidence="1">
    <location>
        <begin position="602"/>
        <end position="620"/>
    </location>
</feature>
<evidence type="ECO:0000313" key="3">
    <source>
        <dbReference type="EMBL" id="USG65011.1"/>
    </source>
</evidence>
<feature type="transmembrane region" description="Helical" evidence="1">
    <location>
        <begin position="102"/>
        <end position="125"/>
    </location>
</feature>
<dbReference type="RefSeq" id="WP_251872118.1">
    <property type="nucleotide sequence ID" value="NZ_CP098755.1"/>
</dbReference>
<keyword evidence="1" id="KW-0472">Membrane</keyword>
<feature type="transmembrane region" description="Helical" evidence="1">
    <location>
        <begin position="222"/>
        <end position="253"/>
    </location>
</feature>
<keyword evidence="1" id="KW-0812">Transmembrane</keyword>
<feature type="transmembrane region" description="Helical" evidence="1">
    <location>
        <begin position="560"/>
        <end position="581"/>
    </location>
</feature>
<organism evidence="3 4">
    <name type="scientific">Brevibacillus ruminantium</name>
    <dbReference type="NCBI Taxonomy" id="2950604"/>
    <lineage>
        <taxon>Bacteria</taxon>
        <taxon>Bacillati</taxon>
        <taxon>Bacillota</taxon>
        <taxon>Bacilli</taxon>
        <taxon>Bacillales</taxon>
        <taxon>Paenibacillaceae</taxon>
        <taxon>Brevibacillus</taxon>
    </lineage>
</organism>
<dbReference type="InterPro" id="IPR018677">
    <property type="entry name" value="DUF2157"/>
</dbReference>
<keyword evidence="1" id="KW-1133">Transmembrane helix</keyword>
<name>A0ABY4WDU4_9BACL</name>
<feature type="transmembrane region" description="Helical" evidence="1">
    <location>
        <begin position="389"/>
        <end position="410"/>
    </location>
</feature>
<sequence>MSRELKRLTMLSKGYSYIFFKWALVLHERVKYEGVTAVKLTAVRLGYFLALACLLSAIMYFFASNWPEMGRGEKIGVCVSVLFIFYLASYVGTLLWKRHIFLSNWLLVAGGLAFGICTALLGQVYNSHADSYMLFAVWFLPNALFAFFTRYQPFYVVSYVLAHLAIYFYLKPSATWIVFEEEFLFFAFLSIACVNALLFWLTSQGHLQSRPIHYLSFSVFHLVMFVSSFMGVYGAFPGLLYFIVLAASFLYFLRVRPHRGFLIATSAVGALFILGKFLWFIGENFSAVFLEGILFLGLLLAAGLVWGSVALLKWLRQGVGPHSSIWQRAFQEAMIVLVTVVASLIGTICIMFLLFLTYAGENVLYFIFFLSLAAFIAPAVFLQTTHETVRYTLLSMGYLMGAVSALFISLDGWMGIGYFWLFFLVILLLVWWRLPQVTARMLTQFTFLLVLFVQGEQLWGNHRAVTLLLIGVFQLAMYFVPRLHPLLQKSALIYGMASLLMLAETLQGGYYFAANLAFFLMSTGLLFWTHSKRGKWDFGIVLLFWFGFLVSKYYDLLWSLLHKSVSLFALSILFFVLGYWFDRRLPVPSRAKEREIFSIKRYPLLLIILLQFGLIGYQVWGSETILAKGKTVKLELAPIDPRSLLQGDYVSLNYEISRIDEIEDGPSYGRVRVVLRKQSNGVHAYSGYYQYAGEWNQPYQATPDDVVINGQVIGWGRVAYGIENFFVPEGTGLDVERSARYAYVRVGESGDAIIERLAEQ</sequence>
<feature type="transmembrane region" description="Helical" evidence="1">
    <location>
        <begin position="154"/>
        <end position="170"/>
    </location>
</feature>
<feature type="transmembrane region" description="Helical" evidence="1">
    <location>
        <begin position="260"/>
        <end position="281"/>
    </location>
</feature>
<accession>A0ABY4WDU4</accession>